<sequence>MSATVSMLIAVGIFIGTYILIITEVINKMLASLIGAFLLILTGILSQDIALRAIDWNVIFFLIGMMLVIAVLRRTGIFMYIAIKTAKLARGNPLLIMMLMFVVTAFSSAFLGSVTSIMILIPIILLICNELKITPVPYIITMVVASNMGGAATMIGDPPNIIIGSATDYDFLDFIFNLTPAIILATIACLGLMWVMYHGKLKVSRENRARMMSYKEEGLIKDKRMLKISLITVAVMLVLLALESTLKIGTASISMSAGLFLILVGQRNDIEHIMVHEVDWVTLFFFVGLFIIVEGLVQTGFISLLAHKVLELTHNQARPTSMAILWLSGILSAFIDNVPFVATMIPLIKQIGTVISQPNLMDPIWWSMSLGTCLGGNGTLIGASSNVVAIGITKKNGINISFMEFTKVSVAYTILSLIISSVYILIRYF</sequence>
<accession>A0AC61QKU7</accession>
<comment type="caution">
    <text evidence="1">The sequence shown here is derived from an EMBL/GenBank/DDBJ whole genome shotgun (WGS) entry which is preliminary data.</text>
</comment>
<evidence type="ECO:0000313" key="1">
    <source>
        <dbReference type="EMBL" id="TDF74540.1"/>
    </source>
</evidence>
<keyword evidence="2" id="KW-1185">Reference proteome</keyword>
<reference evidence="1" key="1">
    <citation type="submission" date="2019-03" db="EMBL/GenBank/DDBJ databases">
        <title>Candidatus Syntrophosphaera thermopropionivorans: a novel player in syntrophic propionate oxidation during anaerobic digestion.</title>
        <authorList>
            <person name="Dyksma S."/>
        </authorList>
    </citation>
    <scope>NUCLEOTIDE SEQUENCE</scope>
    <source>
        <strain evidence="1">W5</strain>
    </source>
</reference>
<gene>
    <name evidence="1" type="ORF">E0946_00180</name>
</gene>
<evidence type="ECO:0000313" key="2">
    <source>
        <dbReference type="Proteomes" id="UP000294588"/>
    </source>
</evidence>
<protein>
    <submittedName>
        <fullName evidence="1">Uncharacterized protein</fullName>
    </submittedName>
</protein>
<dbReference type="Proteomes" id="UP000294588">
    <property type="component" value="Unassembled WGS sequence"/>
</dbReference>
<name>A0AC61QKU7_9BACT</name>
<organism evidence="1 2">
    <name type="scientific">Candidatus Syntrophosphaera thermopropionivorans</name>
    <dbReference type="NCBI Taxonomy" id="2593015"/>
    <lineage>
        <taxon>Bacteria</taxon>
        <taxon>Pseudomonadati</taxon>
        <taxon>Candidatus Cloacimonadota</taxon>
        <taxon>Candidatus Cloacimonadia</taxon>
        <taxon>Candidatus Cloacimonadales</taxon>
        <taxon>Candidatus Cloacimonadaceae</taxon>
        <taxon>Candidatus Syntrophosphaera</taxon>
    </lineage>
</organism>
<dbReference type="EMBL" id="SMOG01000001">
    <property type="protein sequence ID" value="TDF74540.1"/>
    <property type="molecule type" value="Genomic_DNA"/>
</dbReference>
<proteinExistence type="predicted"/>